<dbReference type="HOGENOM" id="CLU_083598_1_0_10"/>
<dbReference type="STRING" id="927665.HMPREF1535_01990"/>
<dbReference type="Proteomes" id="UP000033047">
    <property type="component" value="Unassembled WGS sequence"/>
</dbReference>
<evidence type="ECO:0008006" key="3">
    <source>
        <dbReference type="Google" id="ProtNLM"/>
    </source>
</evidence>
<dbReference type="Gene3D" id="3.40.50.150">
    <property type="entry name" value="Vaccinia Virus protein VP39"/>
    <property type="match status" value="1"/>
</dbReference>
<evidence type="ECO:0000313" key="1">
    <source>
        <dbReference type="EMBL" id="KKB56017.1"/>
    </source>
</evidence>
<gene>
    <name evidence="1" type="ORF">HMPREF1535_01990</name>
</gene>
<comment type="caution">
    <text evidence="1">The sequence shown here is derived from an EMBL/GenBank/DDBJ whole genome shotgun (WGS) entry which is preliminary data.</text>
</comment>
<organism evidence="1 2">
    <name type="scientific">Parabacteroides goldsteinii DSM 19448 = WAL 12034</name>
    <dbReference type="NCBI Taxonomy" id="927665"/>
    <lineage>
        <taxon>Bacteria</taxon>
        <taxon>Pseudomonadati</taxon>
        <taxon>Bacteroidota</taxon>
        <taxon>Bacteroidia</taxon>
        <taxon>Bacteroidales</taxon>
        <taxon>Tannerellaceae</taxon>
        <taxon>Parabacteroides</taxon>
    </lineage>
</organism>
<proteinExistence type="predicted"/>
<dbReference type="EMBL" id="AQHV01000011">
    <property type="protein sequence ID" value="KKB56017.1"/>
    <property type="molecule type" value="Genomic_DNA"/>
</dbReference>
<dbReference type="InterPro" id="IPR029063">
    <property type="entry name" value="SAM-dependent_MTases_sf"/>
</dbReference>
<name>A0A0F5JEZ5_9BACT</name>
<dbReference type="PATRIC" id="fig|927665.4.peg.2041"/>
<sequence>MCDKYKREMQIIPKANTLRKSVLLYRGIRYRKGYGVHSPFVFNLITKVIEERCSYYSFYDIELIRKQLLFRDDSITYPDRQQKRKLRHRTIGEIVEREAIKPKHGALLFRLTNYFKSQNILQLGPSMGLSTLYLTSYAPGLRCIALENIPEFASIARIAFENAAHNPIDLRTGNYKELLPRALEDMGKVDFVFFNTIYEQQNNVWLFNECSKHVHDGSVFVFEGIKASRKMREFWKEVCAHPEVTVTVDLYSMGIVFFNKKLHKRDYIVYF</sequence>
<protein>
    <recommendedName>
        <fullName evidence="3">SAM-dependent methyltransferase</fullName>
    </recommendedName>
</protein>
<dbReference type="SUPFAM" id="SSF53335">
    <property type="entry name" value="S-adenosyl-L-methionine-dependent methyltransferases"/>
    <property type="match status" value="1"/>
</dbReference>
<dbReference type="AlphaFoldDB" id="A0A0F5JEZ5"/>
<evidence type="ECO:0000313" key="2">
    <source>
        <dbReference type="Proteomes" id="UP000033047"/>
    </source>
</evidence>
<accession>A0A0F5JEZ5</accession>
<reference evidence="1 2" key="1">
    <citation type="submission" date="2013-04" db="EMBL/GenBank/DDBJ databases">
        <title>The Genome Sequence of Parabacteroides goldsteinii DSM 19448.</title>
        <authorList>
            <consortium name="The Broad Institute Genomics Platform"/>
            <person name="Earl A."/>
            <person name="Ward D."/>
            <person name="Feldgarden M."/>
            <person name="Gevers D."/>
            <person name="Martens E."/>
            <person name="Sakamoto M."/>
            <person name="Benno Y."/>
            <person name="Song Y."/>
            <person name="Liu C."/>
            <person name="Lee J."/>
            <person name="Bolanos M."/>
            <person name="Vaisanen M.L."/>
            <person name="Finegold S.M."/>
            <person name="Walker B."/>
            <person name="Young S."/>
            <person name="Zeng Q."/>
            <person name="Gargeya S."/>
            <person name="Fitzgerald M."/>
            <person name="Haas B."/>
            <person name="Abouelleil A."/>
            <person name="Allen A.W."/>
            <person name="Alvarado L."/>
            <person name="Arachchi H.M."/>
            <person name="Berlin A.M."/>
            <person name="Chapman S.B."/>
            <person name="Gainer-Dewar J."/>
            <person name="Goldberg J."/>
            <person name="Griggs A."/>
            <person name="Gujja S."/>
            <person name="Hansen M."/>
            <person name="Howarth C."/>
            <person name="Imamovic A."/>
            <person name="Ireland A."/>
            <person name="Larimer J."/>
            <person name="McCowan C."/>
            <person name="Murphy C."/>
            <person name="Pearson M."/>
            <person name="Poon T.W."/>
            <person name="Priest M."/>
            <person name="Roberts A."/>
            <person name="Saif S."/>
            <person name="Shea T."/>
            <person name="Sisk P."/>
            <person name="Sykes S."/>
            <person name="Wortman J."/>
            <person name="Nusbaum C."/>
            <person name="Birren B."/>
        </authorList>
    </citation>
    <scope>NUCLEOTIDE SEQUENCE [LARGE SCALE GENOMIC DNA]</scope>
    <source>
        <strain evidence="1 2">DSM 19448</strain>
    </source>
</reference>